<dbReference type="SMART" id="SM00922">
    <property type="entry name" value="MR_MLE"/>
    <property type="match status" value="1"/>
</dbReference>
<dbReference type="SFLD" id="SFLDG00179">
    <property type="entry name" value="mandelate_racemase"/>
    <property type="match status" value="1"/>
</dbReference>
<dbReference type="PROSITE" id="PS00909">
    <property type="entry name" value="MR_MLE_2"/>
    <property type="match status" value="1"/>
</dbReference>
<dbReference type="GO" id="GO:0016836">
    <property type="term" value="F:hydro-lyase activity"/>
    <property type="evidence" value="ECO:0007669"/>
    <property type="project" value="TreeGrafter"/>
</dbReference>
<dbReference type="EC" id="5.1.2.2" evidence="5"/>
<organism evidence="5">
    <name type="scientific">mine drainage metagenome</name>
    <dbReference type="NCBI Taxonomy" id="410659"/>
    <lineage>
        <taxon>unclassified sequences</taxon>
        <taxon>metagenomes</taxon>
        <taxon>ecological metagenomes</taxon>
    </lineage>
</organism>
<protein>
    <submittedName>
        <fullName evidence="5">Mandelate racemase</fullName>
        <ecNumber evidence="5">5.1.2.2</ecNumber>
    </submittedName>
</protein>
<dbReference type="GO" id="GO:0016052">
    <property type="term" value="P:carbohydrate catabolic process"/>
    <property type="evidence" value="ECO:0007669"/>
    <property type="project" value="TreeGrafter"/>
</dbReference>
<accession>A0A1J5QHG0</accession>
<dbReference type="SUPFAM" id="SSF54826">
    <property type="entry name" value="Enolase N-terminal domain-like"/>
    <property type="match status" value="1"/>
</dbReference>
<proteinExistence type="predicted"/>
<reference evidence="5" key="1">
    <citation type="submission" date="2016-10" db="EMBL/GenBank/DDBJ databases">
        <title>Sequence of Gallionella enrichment culture.</title>
        <authorList>
            <person name="Poehlein A."/>
            <person name="Muehling M."/>
            <person name="Daniel R."/>
        </authorList>
    </citation>
    <scope>NUCLEOTIDE SEQUENCE</scope>
</reference>
<dbReference type="InterPro" id="IPR029065">
    <property type="entry name" value="Enolase_C-like"/>
</dbReference>
<dbReference type="InterPro" id="IPR046945">
    <property type="entry name" value="RHMD-like"/>
</dbReference>
<dbReference type="PANTHER" id="PTHR13794:SF58">
    <property type="entry name" value="MITOCHONDRIAL ENOLASE SUPERFAMILY MEMBER 1"/>
    <property type="match status" value="1"/>
</dbReference>
<dbReference type="PANTHER" id="PTHR13794">
    <property type="entry name" value="ENOLASE SUPERFAMILY, MANDELATE RACEMASE"/>
    <property type="match status" value="1"/>
</dbReference>
<dbReference type="GO" id="GO:0018838">
    <property type="term" value="F:mandelate racemase activity"/>
    <property type="evidence" value="ECO:0007669"/>
    <property type="project" value="UniProtKB-EC"/>
</dbReference>
<dbReference type="CDD" id="cd03316">
    <property type="entry name" value="MR_like"/>
    <property type="match status" value="1"/>
</dbReference>
<dbReference type="Gene3D" id="3.20.20.120">
    <property type="entry name" value="Enolase-like C-terminal domain"/>
    <property type="match status" value="1"/>
</dbReference>
<name>A0A1J5QHG0_9ZZZZ</name>
<evidence type="ECO:0000259" key="4">
    <source>
        <dbReference type="SMART" id="SM00922"/>
    </source>
</evidence>
<evidence type="ECO:0000313" key="5">
    <source>
        <dbReference type="EMBL" id="OIQ82690.1"/>
    </source>
</evidence>
<dbReference type="InterPro" id="IPR013341">
    <property type="entry name" value="Mandelate_racemase_N_dom"/>
</dbReference>
<feature type="domain" description="Mandelate racemase/muconate lactonizing enzyme C-terminal" evidence="4">
    <location>
        <begin position="164"/>
        <end position="260"/>
    </location>
</feature>
<evidence type="ECO:0000256" key="3">
    <source>
        <dbReference type="ARBA" id="ARBA00022842"/>
    </source>
</evidence>
<dbReference type="Pfam" id="PF02746">
    <property type="entry name" value="MR_MLE_N"/>
    <property type="match status" value="1"/>
</dbReference>
<evidence type="ECO:0000256" key="2">
    <source>
        <dbReference type="ARBA" id="ARBA00022723"/>
    </source>
</evidence>
<comment type="cofactor">
    <cofactor evidence="1">
        <name>Mg(2+)</name>
        <dbReference type="ChEBI" id="CHEBI:18420"/>
    </cofactor>
</comment>
<dbReference type="InterPro" id="IPR013342">
    <property type="entry name" value="Mandelate_racemase_C"/>
</dbReference>
<dbReference type="GO" id="GO:0009063">
    <property type="term" value="P:amino acid catabolic process"/>
    <property type="evidence" value="ECO:0007669"/>
    <property type="project" value="InterPro"/>
</dbReference>
<dbReference type="SFLD" id="SFLDS00001">
    <property type="entry name" value="Enolase"/>
    <property type="match status" value="1"/>
</dbReference>
<keyword evidence="2" id="KW-0479">Metal-binding</keyword>
<keyword evidence="3" id="KW-0460">Magnesium</keyword>
<dbReference type="InterPro" id="IPR036849">
    <property type="entry name" value="Enolase-like_C_sf"/>
</dbReference>
<dbReference type="Pfam" id="PF13378">
    <property type="entry name" value="MR_MLE_C"/>
    <property type="match status" value="1"/>
</dbReference>
<dbReference type="EMBL" id="MLJW01000777">
    <property type="protein sequence ID" value="OIQ82690.1"/>
    <property type="molecule type" value="Genomic_DNA"/>
</dbReference>
<dbReference type="Gene3D" id="3.30.390.10">
    <property type="entry name" value="Enolase-like, N-terminal domain"/>
    <property type="match status" value="1"/>
</dbReference>
<gene>
    <name evidence="5" type="primary">mdlA</name>
    <name evidence="5" type="ORF">GALL_355220</name>
</gene>
<dbReference type="InterPro" id="IPR018110">
    <property type="entry name" value="Mandel_Rmase/mucon_lact_enz_CS"/>
</dbReference>
<comment type="caution">
    <text evidence="5">The sequence shown here is derived from an EMBL/GenBank/DDBJ whole genome shotgun (WGS) entry which is preliminary data.</text>
</comment>
<sequence length="393" mass="42446">MSDIEIAPRRSSGGTPTVAVPRIDSVEISLSRVPLPEGPWGDQIHRVTDIEVTVVDIRGDNGLVGTGFSHTSGMGAATIGALAHEIAPTVVGRRASPRGLWHDMYRYVHDIGGAGVTTHAISAFDIAVWDLLGKSLGVNVVDLIGRVRDVVPLYGSGINLDKSVEEVVEQVRRWRADGYVAAKVKVGKPDLEEDVERLAKIREAIGSFPLAVDANQGWDYPAAVRAFSRFEQFNLLWIEEPLPADDIPSHRRLATQTRTPIAVGENLYTAAQFAQYFEADAVGFVQADLGRVGGITGYLDIAAVARTRNLPMTPHFVMELSASILAAVPNISSAEMTDGGTWTDLGIIASAGRVEHGRYHPPTAPGLGLELNRAYLDAHRIDNQISRHEGQDS</sequence>
<keyword evidence="5" id="KW-0413">Isomerase</keyword>
<dbReference type="InterPro" id="IPR029017">
    <property type="entry name" value="Enolase-like_N"/>
</dbReference>
<dbReference type="SUPFAM" id="SSF51604">
    <property type="entry name" value="Enolase C-terminal domain-like"/>
    <property type="match status" value="1"/>
</dbReference>
<dbReference type="AlphaFoldDB" id="A0A1J5QHG0"/>
<evidence type="ECO:0000256" key="1">
    <source>
        <dbReference type="ARBA" id="ARBA00001946"/>
    </source>
</evidence>
<dbReference type="GO" id="GO:0000287">
    <property type="term" value="F:magnesium ion binding"/>
    <property type="evidence" value="ECO:0007669"/>
    <property type="project" value="TreeGrafter"/>
</dbReference>